<dbReference type="Pfam" id="PF02801">
    <property type="entry name" value="Ketoacyl-synt_C"/>
    <property type="match status" value="1"/>
</dbReference>
<organism evidence="6 7">
    <name type="scientific">Nonomuraea rubra</name>
    <dbReference type="NCBI Taxonomy" id="46180"/>
    <lineage>
        <taxon>Bacteria</taxon>
        <taxon>Bacillati</taxon>
        <taxon>Actinomycetota</taxon>
        <taxon>Actinomycetes</taxon>
        <taxon>Streptosporangiales</taxon>
        <taxon>Streptosporangiaceae</taxon>
        <taxon>Nonomuraea</taxon>
    </lineage>
</organism>
<evidence type="ECO:0000259" key="5">
    <source>
        <dbReference type="PROSITE" id="PS52004"/>
    </source>
</evidence>
<dbReference type="GO" id="GO:0004315">
    <property type="term" value="F:3-oxoacyl-[acyl-carrier-protein] synthase activity"/>
    <property type="evidence" value="ECO:0007669"/>
    <property type="project" value="InterPro"/>
</dbReference>
<dbReference type="InterPro" id="IPR016039">
    <property type="entry name" value="Thiolase-like"/>
</dbReference>
<dbReference type="EMBL" id="JACHMI010000001">
    <property type="protein sequence ID" value="MBB6552341.1"/>
    <property type="molecule type" value="Genomic_DNA"/>
</dbReference>
<dbReference type="InterPro" id="IPR036736">
    <property type="entry name" value="ACP-like_sf"/>
</dbReference>
<dbReference type="GO" id="GO:0071770">
    <property type="term" value="P:DIM/DIP cell wall layer assembly"/>
    <property type="evidence" value="ECO:0007669"/>
    <property type="project" value="TreeGrafter"/>
</dbReference>
<sequence>MTDQRKLLERALLQLRDTRARLAAAVCAAREPISVLGAGVRLPGDVADLEAFWNLLRDGVDAVTPSVDTLDGHRPEPADRAENGRWAGLLTEVDGFDAGFFGISPAEAAKLDPQQRLVLEVAWEAMEDAGLPLETLQRAGTGVFLGVYNSDYLTLQYDDPAVINTYTAPGGAHSVLANRLSYLLDLRGPSLAVDTACSSSLMAVHLAVRALRQGECDIALAGGVNIILNPVSTLVTEKVLPLAPGGRCRTFDAAADGIIRAEGCGVLVLTRESLAAGRRVRAVIRGTAANHDGRTNGLTAPNPRAQADLLRRALGDAGVRPEQVTYIEAHGTGTPLGDPIEVEALREVYGDGSLPCALGSVKTNFGHQEAAAGVTGLIKAMLVLEHGQVPPNVHLRRLNPEIDLAGSRLSAPAALTGLARGEHAPLAAVSSFGFGGANAHAIVQAPPPPPAGAATLGKLVLPLSSRDPAALAPLARAYAERLDGCDPAQAAAVCAAAGTRRTHLAHRLCLTAAGPAELVAKLGEVDGGAPAVPPRPPRVAFVFSGQGSQWAGMGTELLRREPVVAAEVAECDAVVRELAGWSVLEQLADGGRLHETEVAQVAIGALQLGLAALWRSWGVEPSAVTGHSMGEVTAAYAAGALDRAQAFDLLLRRARRAEEGAAGGAMASISLPPDRVRELIAAGGRVGVAAVNGPRSTVVAGERQAVVAVCDAAERLGANVRRLPSRYGFHSPMLDGQDERLAAELADLRPGPCTVPMYSTVTGALVQPGQLGAAHWGRNLRDAVRFSSAVSAIAATGVTVFVELGPHPVLLRDLGETLEEAGVRYRAVGSLRRGQPASATLDRSLADLYRAGLDVDWEAVLGAPPADVPLPAYPWQRRRHWLGEATQRADLGTAVPQAERAATIALFVRRRIADALGLDDVEQVPEDRPLADFALDSLVIVELKGRAESELGVTVPLQALLRVMHGGTALDLAAMIAKES</sequence>
<name>A0A7X0NZ83_9ACTN</name>
<keyword evidence="2" id="KW-0597">Phosphoprotein</keyword>
<keyword evidence="1" id="KW-0596">Phosphopantetheine</keyword>
<proteinExistence type="predicted"/>
<dbReference type="GO" id="GO:0005886">
    <property type="term" value="C:plasma membrane"/>
    <property type="evidence" value="ECO:0007669"/>
    <property type="project" value="TreeGrafter"/>
</dbReference>
<feature type="domain" description="Carrier" evidence="4">
    <location>
        <begin position="902"/>
        <end position="980"/>
    </location>
</feature>
<dbReference type="InterPro" id="IPR016036">
    <property type="entry name" value="Malonyl_transacylase_ACP-bd"/>
</dbReference>
<dbReference type="InterPro" id="IPR050091">
    <property type="entry name" value="PKS_NRPS_Biosynth_Enz"/>
</dbReference>
<dbReference type="GO" id="GO:0005737">
    <property type="term" value="C:cytoplasm"/>
    <property type="evidence" value="ECO:0007669"/>
    <property type="project" value="TreeGrafter"/>
</dbReference>
<dbReference type="SUPFAM" id="SSF53901">
    <property type="entry name" value="Thiolase-like"/>
    <property type="match status" value="1"/>
</dbReference>
<dbReference type="AlphaFoldDB" id="A0A7X0NZ83"/>
<evidence type="ECO:0000313" key="6">
    <source>
        <dbReference type="EMBL" id="MBB6552341.1"/>
    </source>
</evidence>
<dbReference type="Pfam" id="PF16197">
    <property type="entry name" value="KAsynt_C_assoc"/>
    <property type="match status" value="1"/>
</dbReference>
<dbReference type="Gene3D" id="3.40.47.10">
    <property type="match status" value="1"/>
</dbReference>
<dbReference type="SMART" id="SM00825">
    <property type="entry name" value="PKS_KS"/>
    <property type="match status" value="1"/>
</dbReference>
<evidence type="ECO:0000256" key="2">
    <source>
        <dbReference type="ARBA" id="ARBA00022553"/>
    </source>
</evidence>
<dbReference type="PANTHER" id="PTHR43775:SF37">
    <property type="entry name" value="SI:DKEY-61P9.11"/>
    <property type="match status" value="1"/>
</dbReference>
<dbReference type="PROSITE" id="PS00606">
    <property type="entry name" value="KS3_1"/>
    <property type="match status" value="1"/>
</dbReference>
<dbReference type="SUPFAM" id="SSF55048">
    <property type="entry name" value="Probable ACP-binding domain of malonyl-CoA ACP transacylase"/>
    <property type="match status" value="1"/>
</dbReference>
<evidence type="ECO:0000256" key="1">
    <source>
        <dbReference type="ARBA" id="ARBA00022450"/>
    </source>
</evidence>
<dbReference type="SUPFAM" id="SSF47336">
    <property type="entry name" value="ACP-like"/>
    <property type="match status" value="1"/>
</dbReference>
<dbReference type="Pfam" id="PF00550">
    <property type="entry name" value="PP-binding"/>
    <property type="match status" value="1"/>
</dbReference>
<dbReference type="InterPro" id="IPR014030">
    <property type="entry name" value="Ketoacyl_synth_N"/>
</dbReference>
<dbReference type="GO" id="GO:0004312">
    <property type="term" value="F:fatty acid synthase activity"/>
    <property type="evidence" value="ECO:0007669"/>
    <property type="project" value="TreeGrafter"/>
</dbReference>
<dbReference type="InterPro" id="IPR020806">
    <property type="entry name" value="PKS_PP-bd"/>
</dbReference>
<dbReference type="InterPro" id="IPR018201">
    <property type="entry name" value="Ketoacyl_synth_AS"/>
</dbReference>
<evidence type="ECO:0000259" key="4">
    <source>
        <dbReference type="PROSITE" id="PS50075"/>
    </source>
</evidence>
<dbReference type="Gene3D" id="3.40.366.10">
    <property type="entry name" value="Malonyl-Coenzyme A Acyl Carrier Protein, domain 2"/>
    <property type="match status" value="1"/>
</dbReference>
<dbReference type="GO" id="GO:0006633">
    <property type="term" value="P:fatty acid biosynthetic process"/>
    <property type="evidence" value="ECO:0007669"/>
    <property type="project" value="InterPro"/>
</dbReference>
<dbReference type="Pfam" id="PF00109">
    <property type="entry name" value="ketoacyl-synt"/>
    <property type="match status" value="1"/>
</dbReference>
<dbReference type="InterPro" id="IPR001227">
    <property type="entry name" value="Ac_transferase_dom_sf"/>
</dbReference>
<dbReference type="InterPro" id="IPR009081">
    <property type="entry name" value="PP-bd_ACP"/>
</dbReference>
<feature type="domain" description="Ketosynthase family 3 (KS3)" evidence="5">
    <location>
        <begin position="30"/>
        <end position="445"/>
    </location>
</feature>
<evidence type="ECO:0000256" key="3">
    <source>
        <dbReference type="ARBA" id="ARBA00022679"/>
    </source>
</evidence>
<dbReference type="InterPro" id="IPR032821">
    <property type="entry name" value="PKS_assoc"/>
</dbReference>
<dbReference type="Proteomes" id="UP000565579">
    <property type="component" value="Unassembled WGS sequence"/>
</dbReference>
<protein>
    <submittedName>
        <fullName evidence="6">Acyl transferase domain-containing protein</fullName>
    </submittedName>
</protein>
<dbReference type="Pfam" id="PF00698">
    <property type="entry name" value="Acyl_transf_1"/>
    <property type="match status" value="1"/>
</dbReference>
<keyword evidence="3 6" id="KW-0808">Transferase</keyword>
<accession>A0A7X0NZ83</accession>
<dbReference type="PANTHER" id="PTHR43775">
    <property type="entry name" value="FATTY ACID SYNTHASE"/>
    <property type="match status" value="1"/>
</dbReference>
<gene>
    <name evidence="6" type="ORF">HD593_007136</name>
</gene>
<dbReference type="Gene3D" id="1.10.1200.10">
    <property type="entry name" value="ACP-like"/>
    <property type="match status" value="1"/>
</dbReference>
<dbReference type="InterPro" id="IPR016035">
    <property type="entry name" value="Acyl_Trfase/lysoPLipase"/>
</dbReference>
<dbReference type="PROSITE" id="PS50075">
    <property type="entry name" value="CARRIER"/>
    <property type="match status" value="1"/>
</dbReference>
<dbReference type="PROSITE" id="PS52004">
    <property type="entry name" value="KS3_2"/>
    <property type="match status" value="1"/>
</dbReference>
<evidence type="ECO:0000313" key="7">
    <source>
        <dbReference type="Proteomes" id="UP000565579"/>
    </source>
</evidence>
<dbReference type="CDD" id="cd00833">
    <property type="entry name" value="PKS"/>
    <property type="match status" value="1"/>
</dbReference>
<dbReference type="Gene3D" id="3.30.70.3290">
    <property type="match status" value="1"/>
</dbReference>
<dbReference type="InterPro" id="IPR014043">
    <property type="entry name" value="Acyl_transferase_dom"/>
</dbReference>
<dbReference type="InterPro" id="IPR020841">
    <property type="entry name" value="PKS_Beta-ketoAc_synthase_dom"/>
</dbReference>
<dbReference type="InterPro" id="IPR014031">
    <property type="entry name" value="Ketoacyl_synth_C"/>
</dbReference>
<dbReference type="RefSeq" id="WP_185106274.1">
    <property type="nucleotide sequence ID" value="NZ_JACHMI010000001.1"/>
</dbReference>
<comment type="caution">
    <text evidence="6">The sequence shown here is derived from an EMBL/GenBank/DDBJ whole genome shotgun (WGS) entry which is preliminary data.</text>
</comment>
<reference evidence="6 7" key="1">
    <citation type="submission" date="2020-08" db="EMBL/GenBank/DDBJ databases">
        <title>Sequencing the genomes of 1000 actinobacteria strains.</title>
        <authorList>
            <person name="Klenk H.-P."/>
        </authorList>
    </citation>
    <scope>NUCLEOTIDE SEQUENCE [LARGE SCALE GENOMIC DNA]</scope>
    <source>
        <strain evidence="6 7">DSM 43768</strain>
    </source>
</reference>
<dbReference type="SMART" id="SM00827">
    <property type="entry name" value="PKS_AT"/>
    <property type="match status" value="1"/>
</dbReference>
<dbReference type="SUPFAM" id="SSF52151">
    <property type="entry name" value="FabD/lysophospholipase-like"/>
    <property type="match status" value="1"/>
</dbReference>
<dbReference type="GO" id="GO:0031177">
    <property type="term" value="F:phosphopantetheine binding"/>
    <property type="evidence" value="ECO:0007669"/>
    <property type="project" value="InterPro"/>
</dbReference>
<dbReference type="SMART" id="SM00823">
    <property type="entry name" value="PKS_PP"/>
    <property type="match status" value="1"/>
</dbReference>
<keyword evidence="7" id="KW-1185">Reference proteome</keyword>